<dbReference type="AlphaFoldDB" id="A0A0D1YLM6"/>
<organism evidence="2 3">
    <name type="scientific">Exophiala spinifera</name>
    <dbReference type="NCBI Taxonomy" id="91928"/>
    <lineage>
        <taxon>Eukaryota</taxon>
        <taxon>Fungi</taxon>
        <taxon>Dikarya</taxon>
        <taxon>Ascomycota</taxon>
        <taxon>Pezizomycotina</taxon>
        <taxon>Eurotiomycetes</taxon>
        <taxon>Chaetothyriomycetidae</taxon>
        <taxon>Chaetothyriales</taxon>
        <taxon>Herpotrichiellaceae</taxon>
        <taxon>Exophiala</taxon>
    </lineage>
</organism>
<dbReference type="InterPro" id="IPR050600">
    <property type="entry name" value="SETD3_SETD6_MTase"/>
</dbReference>
<dbReference type="STRING" id="91928.A0A0D1YLM6"/>
<dbReference type="SUPFAM" id="SSF82199">
    <property type="entry name" value="SET domain"/>
    <property type="match status" value="1"/>
</dbReference>
<evidence type="ECO:0000313" key="2">
    <source>
        <dbReference type="EMBL" id="KIW15936.1"/>
    </source>
</evidence>
<keyword evidence="3" id="KW-1185">Reference proteome</keyword>
<reference evidence="2 3" key="1">
    <citation type="submission" date="2015-01" db="EMBL/GenBank/DDBJ databases">
        <title>The Genome Sequence of Exophiala spinifera CBS89968.</title>
        <authorList>
            <consortium name="The Broad Institute Genomics Platform"/>
            <person name="Cuomo C."/>
            <person name="de Hoog S."/>
            <person name="Gorbushina A."/>
            <person name="Stielow B."/>
            <person name="Teixiera M."/>
            <person name="Abouelleil A."/>
            <person name="Chapman S.B."/>
            <person name="Priest M."/>
            <person name="Young S.K."/>
            <person name="Wortman J."/>
            <person name="Nusbaum C."/>
            <person name="Birren B."/>
        </authorList>
    </citation>
    <scope>NUCLEOTIDE SEQUENCE [LARGE SCALE GENOMIC DNA]</scope>
    <source>
        <strain evidence="2 3">CBS 89968</strain>
    </source>
</reference>
<evidence type="ECO:0000313" key="3">
    <source>
        <dbReference type="Proteomes" id="UP000053328"/>
    </source>
</evidence>
<evidence type="ECO:0000256" key="1">
    <source>
        <dbReference type="SAM" id="MobiDB-lite"/>
    </source>
</evidence>
<sequence>MEPDNTKLQSDVVETRPESSTPPLQMNHLAESEADIFHNHRRLVDWVLANNGYFHPHAQIAFSKRKGFHAVVADGQQVSAGTRVASCPITTTLSVLNALEIHPFQSHGTRFPEPFLRSQRKNPESLAVFFLMEQLVLGDKSWWAPYIATLPTVQEVTDQQFGEEDLIWLQGTNLPGGISERISKWKEMYLQGIDELKHFQWENAVSGEYTWPRFLWAATIFGSRSFTSQVLDATEPAEQACHNYRETHDGSNELVKLFSQRFAVLLPLMDLLNHKPGAQVEWQALFNFVGLQLLENYESGQELFNNYGPRENEGLLLAYGFTVPENPFDHLVISIRAPPGSPLASVHTWKPDARSDPERRCYIFDHRHPRSKSATFIETSLFSFDLLDNISVLCANERELQVMLYRKQTLMSYCLGDKPNDKAKFEDGRIVLATISQLLMDCSARALRLKATDPSRFDPPVLPGSLNQQNAKTYRDSQLNIVETAIAVCKFVLMCATSNDSREVIEKKLQRELPESSSNTLNQLLKRHQSQLTHSFELLTPSAVLDMLSNELSACVRNCVARIKASYNTTGAAMSQMNIDKIHHTVILAALYEDYSHGVQLPRRITRWLKQLSEWYPMDSECWAYVPAPGPWEPGEEPPPELMDLLAARAAMSPTFPAESNFKRWLKPERLCWGWNVMEEEKVRVPASILGEGGMENYGQNDSRILIYWQKY</sequence>
<accession>A0A0D1YLM6</accession>
<dbReference type="VEuPathDB" id="FungiDB:PV08_05986"/>
<dbReference type="InterPro" id="IPR046341">
    <property type="entry name" value="SET_dom_sf"/>
</dbReference>
<gene>
    <name evidence="2" type="ORF">PV08_05986</name>
</gene>
<dbReference type="Gene3D" id="3.90.1410.10">
    <property type="entry name" value="set domain protein methyltransferase, domain 1"/>
    <property type="match status" value="1"/>
</dbReference>
<dbReference type="PANTHER" id="PTHR13271:SF135">
    <property type="entry name" value="SET DOMAIN PROTEIN (AFU_ORTHOLOGUE AFUA_4G11040)"/>
    <property type="match status" value="1"/>
</dbReference>
<dbReference type="EMBL" id="KN847495">
    <property type="protein sequence ID" value="KIW15936.1"/>
    <property type="molecule type" value="Genomic_DNA"/>
</dbReference>
<dbReference type="RefSeq" id="XP_016236152.1">
    <property type="nucleotide sequence ID" value="XM_016380325.1"/>
</dbReference>
<dbReference type="HOGENOM" id="CLU_393276_0_0_1"/>
<proteinExistence type="predicted"/>
<dbReference type="Proteomes" id="UP000053328">
    <property type="component" value="Unassembled WGS sequence"/>
</dbReference>
<dbReference type="GO" id="GO:0016279">
    <property type="term" value="F:protein-lysine N-methyltransferase activity"/>
    <property type="evidence" value="ECO:0007669"/>
    <property type="project" value="UniProtKB-ARBA"/>
</dbReference>
<dbReference type="PANTHER" id="PTHR13271">
    <property type="entry name" value="UNCHARACTERIZED PUTATIVE METHYLTRANSFERASE"/>
    <property type="match status" value="1"/>
</dbReference>
<dbReference type="OrthoDB" id="42889at2759"/>
<dbReference type="GeneID" id="27333069"/>
<name>A0A0D1YLM6_9EURO</name>
<protein>
    <submittedName>
        <fullName evidence="2">Uncharacterized protein</fullName>
    </submittedName>
</protein>
<feature type="region of interest" description="Disordered" evidence="1">
    <location>
        <begin position="1"/>
        <end position="23"/>
    </location>
</feature>